<proteinExistence type="predicted"/>
<dbReference type="HOGENOM" id="CLU_021164_3_1_1"/>
<dbReference type="SUPFAM" id="SSF52047">
    <property type="entry name" value="RNI-like"/>
    <property type="match status" value="1"/>
</dbReference>
<dbReference type="KEGG" id="lbc:LACBIDRAFT_328256"/>
<dbReference type="InParanoid" id="B0DEC0"/>
<dbReference type="InterPro" id="IPR032675">
    <property type="entry name" value="LRR_dom_sf"/>
</dbReference>
<name>B0DEC0_LACBS</name>
<organism evidence="2">
    <name type="scientific">Laccaria bicolor (strain S238N-H82 / ATCC MYA-4686)</name>
    <name type="common">Bicoloured deceiver</name>
    <name type="synonym">Laccaria laccata var. bicolor</name>
    <dbReference type="NCBI Taxonomy" id="486041"/>
    <lineage>
        <taxon>Eukaryota</taxon>
        <taxon>Fungi</taxon>
        <taxon>Dikarya</taxon>
        <taxon>Basidiomycota</taxon>
        <taxon>Agaricomycotina</taxon>
        <taxon>Agaricomycetes</taxon>
        <taxon>Agaricomycetidae</taxon>
        <taxon>Agaricales</taxon>
        <taxon>Agaricineae</taxon>
        <taxon>Hydnangiaceae</taxon>
        <taxon>Laccaria</taxon>
    </lineage>
</organism>
<dbReference type="GeneID" id="6077935"/>
<sequence>MVCFAAVLTRWRLRMLSIRYAAADLLDCLFQHFSHSGQQSLLSLVNPDALNLSSVIKRVFRASELPNFFGSAIWLIGKTFSKILKNRDVLSAIFEAFGLELGINGEMNDGRQIRKNLKSAALTCSAFFESASDCLWRIMDSFMPLLNLIPSFKEIGGLLAIRGQVDWRRFDYYSQKVRSFVVRLGPGWPNIAGYTYAQLSNLRLRPFFPALCNVYILSFEGDTLNLSSLFFLQVPTLQRLFISNVVDATFIESFISSAAGTSTHLRYLHLEGCCTSSSLAAIVNILNLTSLTLVLRDVSFDPYIVRTLSNLPRLAVLVMNFQGCPRITLDKSDAEFVKGQGSPFQSLQLFRCTGSALPLSIILQFMVEAPLRIIDFSICETPHWEADMTACIKVVGALKSLKIIRIKNSPGSNFDTRLGVLLPLGDLELQVLKVVGFHLEASAGDLHRLTIWPSNASWRNLTCLHLPVYGREASFSGKITLDELTCFVRTCPVLEELKFFVNLSEVPSPPDRAPNHPLKHLIIGSRLGKWTVADMISIARFIDKLFPHLEQLRGYAVEGLQHDSDSNWTQIESILLSYQAVRGETIKIL</sequence>
<dbReference type="AlphaFoldDB" id="B0DEC0"/>
<reference evidence="1 2" key="1">
    <citation type="journal article" date="2008" name="Nature">
        <title>The genome of Laccaria bicolor provides insights into mycorrhizal symbiosis.</title>
        <authorList>
            <person name="Martin F."/>
            <person name="Aerts A."/>
            <person name="Ahren D."/>
            <person name="Brun A."/>
            <person name="Danchin E.G.J."/>
            <person name="Duchaussoy F."/>
            <person name="Gibon J."/>
            <person name="Kohler A."/>
            <person name="Lindquist E."/>
            <person name="Pereda V."/>
            <person name="Salamov A."/>
            <person name="Shapiro H.J."/>
            <person name="Wuyts J."/>
            <person name="Blaudez D."/>
            <person name="Buee M."/>
            <person name="Brokstein P."/>
            <person name="Canbaeck B."/>
            <person name="Cohen D."/>
            <person name="Courty P.E."/>
            <person name="Coutinho P.M."/>
            <person name="Delaruelle C."/>
            <person name="Detter J.C."/>
            <person name="Deveau A."/>
            <person name="DiFazio S."/>
            <person name="Duplessis S."/>
            <person name="Fraissinet-Tachet L."/>
            <person name="Lucic E."/>
            <person name="Frey-Klett P."/>
            <person name="Fourrey C."/>
            <person name="Feussner I."/>
            <person name="Gay G."/>
            <person name="Grimwood J."/>
            <person name="Hoegger P.J."/>
            <person name="Jain P."/>
            <person name="Kilaru S."/>
            <person name="Labbe J."/>
            <person name="Lin Y.C."/>
            <person name="Legue V."/>
            <person name="Le Tacon F."/>
            <person name="Marmeisse R."/>
            <person name="Melayah D."/>
            <person name="Montanini B."/>
            <person name="Muratet M."/>
            <person name="Nehls U."/>
            <person name="Niculita-Hirzel H."/>
            <person name="Oudot-Le Secq M.P."/>
            <person name="Peter M."/>
            <person name="Quesneville H."/>
            <person name="Rajashekar B."/>
            <person name="Reich M."/>
            <person name="Rouhier N."/>
            <person name="Schmutz J."/>
            <person name="Yin T."/>
            <person name="Chalot M."/>
            <person name="Henrissat B."/>
            <person name="Kuees U."/>
            <person name="Lucas S."/>
            <person name="Van de Peer Y."/>
            <person name="Podila G.K."/>
            <person name="Polle A."/>
            <person name="Pukkila P.J."/>
            <person name="Richardson P.M."/>
            <person name="Rouze P."/>
            <person name="Sanders I.R."/>
            <person name="Stajich J.E."/>
            <person name="Tunlid A."/>
            <person name="Tuskan G."/>
            <person name="Grigoriev I.V."/>
        </authorList>
    </citation>
    <scope>NUCLEOTIDE SEQUENCE [LARGE SCALE GENOMIC DNA]</scope>
    <source>
        <strain evidence="2">S238N-H82 / ATCC MYA-4686</strain>
    </source>
</reference>
<dbReference type="RefSeq" id="XP_001882276.1">
    <property type="nucleotide sequence ID" value="XM_001882241.1"/>
</dbReference>
<protein>
    <submittedName>
        <fullName evidence="1">Predicted protein</fullName>
    </submittedName>
</protein>
<dbReference type="Gene3D" id="3.80.10.10">
    <property type="entry name" value="Ribonuclease Inhibitor"/>
    <property type="match status" value="1"/>
</dbReference>
<dbReference type="OrthoDB" id="3543113at2759"/>
<evidence type="ECO:0000313" key="1">
    <source>
        <dbReference type="EMBL" id="EDR06903.1"/>
    </source>
</evidence>
<dbReference type="EMBL" id="DS547106">
    <property type="protein sequence ID" value="EDR06903.1"/>
    <property type="molecule type" value="Genomic_DNA"/>
</dbReference>
<gene>
    <name evidence="1" type="ORF">LACBIDRAFT_328256</name>
</gene>
<evidence type="ECO:0000313" key="2">
    <source>
        <dbReference type="Proteomes" id="UP000001194"/>
    </source>
</evidence>
<dbReference type="Proteomes" id="UP000001194">
    <property type="component" value="Unassembled WGS sequence"/>
</dbReference>
<accession>B0DEC0</accession>
<keyword evidence="2" id="KW-1185">Reference proteome</keyword>